<protein>
    <submittedName>
        <fullName evidence="1">Uncharacterized protein</fullName>
    </submittedName>
</protein>
<dbReference type="Proteomes" id="UP000821865">
    <property type="component" value="Chromosome 1"/>
</dbReference>
<accession>A0ACB8E2S8</accession>
<keyword evidence="2" id="KW-1185">Reference proteome</keyword>
<organism evidence="1 2">
    <name type="scientific">Dermacentor silvarum</name>
    <name type="common">Tick</name>
    <dbReference type="NCBI Taxonomy" id="543639"/>
    <lineage>
        <taxon>Eukaryota</taxon>
        <taxon>Metazoa</taxon>
        <taxon>Ecdysozoa</taxon>
        <taxon>Arthropoda</taxon>
        <taxon>Chelicerata</taxon>
        <taxon>Arachnida</taxon>
        <taxon>Acari</taxon>
        <taxon>Parasitiformes</taxon>
        <taxon>Ixodida</taxon>
        <taxon>Ixodoidea</taxon>
        <taxon>Ixodidae</taxon>
        <taxon>Rhipicephalinae</taxon>
        <taxon>Dermacentor</taxon>
    </lineage>
</organism>
<reference evidence="1" key="1">
    <citation type="submission" date="2020-05" db="EMBL/GenBank/DDBJ databases">
        <title>Large-scale comparative analyses of tick genomes elucidate their genetic diversity and vector capacities.</title>
        <authorList>
            <person name="Jia N."/>
            <person name="Wang J."/>
            <person name="Shi W."/>
            <person name="Du L."/>
            <person name="Sun Y."/>
            <person name="Zhan W."/>
            <person name="Jiang J."/>
            <person name="Wang Q."/>
            <person name="Zhang B."/>
            <person name="Ji P."/>
            <person name="Sakyi L.B."/>
            <person name="Cui X."/>
            <person name="Yuan T."/>
            <person name="Jiang B."/>
            <person name="Yang W."/>
            <person name="Lam T.T.-Y."/>
            <person name="Chang Q."/>
            <person name="Ding S."/>
            <person name="Wang X."/>
            <person name="Zhu J."/>
            <person name="Ruan X."/>
            <person name="Zhao L."/>
            <person name="Wei J."/>
            <person name="Que T."/>
            <person name="Du C."/>
            <person name="Cheng J."/>
            <person name="Dai P."/>
            <person name="Han X."/>
            <person name="Huang E."/>
            <person name="Gao Y."/>
            <person name="Liu J."/>
            <person name="Shao H."/>
            <person name="Ye R."/>
            <person name="Li L."/>
            <person name="Wei W."/>
            <person name="Wang X."/>
            <person name="Wang C."/>
            <person name="Yang T."/>
            <person name="Huo Q."/>
            <person name="Li W."/>
            <person name="Guo W."/>
            <person name="Chen H."/>
            <person name="Zhou L."/>
            <person name="Ni X."/>
            <person name="Tian J."/>
            <person name="Zhou Y."/>
            <person name="Sheng Y."/>
            <person name="Liu T."/>
            <person name="Pan Y."/>
            <person name="Xia L."/>
            <person name="Li J."/>
            <person name="Zhao F."/>
            <person name="Cao W."/>
        </authorList>
    </citation>
    <scope>NUCLEOTIDE SEQUENCE</scope>
    <source>
        <strain evidence="1">Dsil-2018</strain>
    </source>
</reference>
<evidence type="ECO:0000313" key="1">
    <source>
        <dbReference type="EMBL" id="KAH7980833.1"/>
    </source>
</evidence>
<gene>
    <name evidence="1" type="ORF">HPB49_019547</name>
</gene>
<evidence type="ECO:0000313" key="2">
    <source>
        <dbReference type="Proteomes" id="UP000821865"/>
    </source>
</evidence>
<dbReference type="EMBL" id="CM023470">
    <property type="protein sequence ID" value="KAH7980833.1"/>
    <property type="molecule type" value="Genomic_DNA"/>
</dbReference>
<proteinExistence type="predicted"/>
<sequence length="128" mass="13823">MRDGTCLRTDLILNLPRSPDRIPQSSVREPPEDFLVSGAAAPWDTRWLRFFGATGLAAGDCSCTCDGPADDSSSSRRFTFAPGSLVDIHFNEFCEQGRSWLGLRGQGGSLSWTYSQGLSGGTFRAASL</sequence>
<comment type="caution">
    <text evidence="1">The sequence shown here is derived from an EMBL/GenBank/DDBJ whole genome shotgun (WGS) entry which is preliminary data.</text>
</comment>
<name>A0ACB8E2S8_DERSI</name>